<gene>
    <name evidence="4" type="ORF">QVE165_LOCUS7852</name>
</gene>
<keyword evidence="2" id="KW-0812">Transmembrane</keyword>
<feature type="region of interest" description="Disordered" evidence="1">
    <location>
        <begin position="146"/>
        <end position="168"/>
    </location>
</feature>
<feature type="chain" id="PRO_5032706107" evidence="3">
    <location>
        <begin position="20"/>
        <end position="168"/>
    </location>
</feature>
<reference evidence="4" key="1">
    <citation type="submission" date="2021-02" db="EMBL/GenBank/DDBJ databases">
        <authorList>
            <person name="Nowell W R."/>
        </authorList>
    </citation>
    <scope>NUCLEOTIDE SEQUENCE</scope>
</reference>
<comment type="caution">
    <text evidence="4">The sequence shown here is derived from an EMBL/GenBank/DDBJ whole genome shotgun (WGS) entry which is preliminary data.</text>
</comment>
<dbReference type="AlphaFoldDB" id="A0A813XHU3"/>
<name>A0A813XHU3_9BILA</name>
<feature type="signal peptide" evidence="3">
    <location>
        <begin position="1"/>
        <end position="19"/>
    </location>
</feature>
<organism evidence="4 5">
    <name type="scientific">Adineta steineri</name>
    <dbReference type="NCBI Taxonomy" id="433720"/>
    <lineage>
        <taxon>Eukaryota</taxon>
        <taxon>Metazoa</taxon>
        <taxon>Spiralia</taxon>
        <taxon>Gnathifera</taxon>
        <taxon>Rotifera</taxon>
        <taxon>Eurotatoria</taxon>
        <taxon>Bdelloidea</taxon>
        <taxon>Adinetida</taxon>
        <taxon>Adinetidae</taxon>
        <taxon>Adineta</taxon>
    </lineage>
</organism>
<feature type="transmembrane region" description="Helical" evidence="2">
    <location>
        <begin position="97"/>
        <end position="118"/>
    </location>
</feature>
<keyword evidence="3" id="KW-0732">Signal</keyword>
<keyword evidence="5" id="KW-1185">Reference proteome</keyword>
<evidence type="ECO:0000256" key="2">
    <source>
        <dbReference type="SAM" id="Phobius"/>
    </source>
</evidence>
<evidence type="ECO:0000256" key="1">
    <source>
        <dbReference type="SAM" id="MobiDB-lite"/>
    </source>
</evidence>
<dbReference type="EMBL" id="CAJNOM010000034">
    <property type="protein sequence ID" value="CAF0870191.1"/>
    <property type="molecule type" value="Genomic_DNA"/>
</dbReference>
<keyword evidence="2" id="KW-0472">Membrane</keyword>
<evidence type="ECO:0000313" key="5">
    <source>
        <dbReference type="Proteomes" id="UP000663832"/>
    </source>
</evidence>
<protein>
    <submittedName>
        <fullName evidence="4">Uncharacterized protein</fullName>
    </submittedName>
</protein>
<keyword evidence="2" id="KW-1133">Transmembrane helix</keyword>
<accession>A0A813XHU3</accession>
<dbReference type="Proteomes" id="UP000663832">
    <property type="component" value="Unassembled WGS sequence"/>
</dbReference>
<evidence type="ECO:0000313" key="4">
    <source>
        <dbReference type="EMBL" id="CAF0870191.1"/>
    </source>
</evidence>
<dbReference type="OrthoDB" id="9994698at2759"/>
<sequence>MHLSHTIFLLCLLFTYSTSNIIRKNDYNQTMVSSRSIYDLVQIRLAARRLAAYHNRTHRNNHTDFFNGHNNYSYQSKSNSMYSKDNQQRFLLERLKVVVIISSIAVGFMMLIVTICIVTRYFHDKNSIPNTTIVQQKSSNSFTQYKYSQPKDHTRNYSRKLRMSSTNV</sequence>
<proteinExistence type="predicted"/>
<evidence type="ECO:0000256" key="3">
    <source>
        <dbReference type="SAM" id="SignalP"/>
    </source>
</evidence>